<dbReference type="PANTHER" id="PTHR47186">
    <property type="entry name" value="LEUCINE-RICH REPEAT-CONTAINING PROTEIN 57"/>
    <property type="match status" value="1"/>
</dbReference>
<organism evidence="1 2">
    <name type="scientific">Prosthecobacter vanneervenii</name>
    <dbReference type="NCBI Taxonomy" id="48466"/>
    <lineage>
        <taxon>Bacteria</taxon>
        <taxon>Pseudomonadati</taxon>
        <taxon>Verrucomicrobiota</taxon>
        <taxon>Verrucomicrobiia</taxon>
        <taxon>Verrucomicrobiales</taxon>
        <taxon>Verrucomicrobiaceae</taxon>
        <taxon>Prosthecobacter</taxon>
    </lineage>
</organism>
<dbReference type="Proteomes" id="UP000590740">
    <property type="component" value="Unassembled WGS sequence"/>
</dbReference>
<keyword evidence="2" id="KW-1185">Reference proteome</keyword>
<dbReference type="SUPFAM" id="SSF52047">
    <property type="entry name" value="RNI-like"/>
    <property type="match status" value="1"/>
</dbReference>
<comment type="caution">
    <text evidence="1">The sequence shown here is derived from an EMBL/GenBank/DDBJ whole genome shotgun (WGS) entry which is preliminary data.</text>
</comment>
<evidence type="ECO:0000313" key="2">
    <source>
        <dbReference type="Proteomes" id="UP000590740"/>
    </source>
</evidence>
<dbReference type="InterPro" id="IPR032675">
    <property type="entry name" value="LRR_dom_sf"/>
</dbReference>
<name>A0A7W8DIX6_9BACT</name>
<gene>
    <name evidence="1" type="ORF">HNQ65_001041</name>
</gene>
<reference evidence="1 2" key="1">
    <citation type="submission" date="2020-08" db="EMBL/GenBank/DDBJ databases">
        <title>Genomic Encyclopedia of Type Strains, Phase IV (KMG-IV): sequencing the most valuable type-strain genomes for metagenomic binning, comparative biology and taxonomic classification.</title>
        <authorList>
            <person name="Goeker M."/>
        </authorList>
    </citation>
    <scope>NUCLEOTIDE SEQUENCE [LARGE SCALE GENOMIC DNA]</scope>
    <source>
        <strain evidence="1 2">DSM 12252</strain>
    </source>
</reference>
<dbReference type="PANTHER" id="PTHR47186:SF61">
    <property type="entry name" value="LEUCINE-RICH REPEAT-CONTAINING PROTEIN 57-RELATED"/>
    <property type="match status" value="1"/>
</dbReference>
<dbReference type="AlphaFoldDB" id="A0A7W8DIX6"/>
<sequence>MSAPHPTPAVPRQPPYRATRRHLLGAALAPLLGHSRVLQAKPSGSLTASLTADLLKRNGFEYQDSIHHASARKGSLASTWQDLSPVREALQVLKVQRITLSDFTQLTDLSALTDLKSLTDLSLSQLDSLPDLSALAGLPKLESLRITACGSLQGAALKTVAQTPTLRTLSLTGCPGLLTADVQSAVAGLTKLTLLSLHGLQTLQDTDFLYMLTALKGLHLDACGSLSGPKALKGIAHLSKLEFLTLEYCTSLDDISPLFQLGNLDTLSLRGCSAVKMEDFEKLRAFIRKKHGPPPAPEINSRRGAPLLSTMGIITKGMVVGP</sequence>
<proteinExistence type="predicted"/>
<accession>A0A7W8DIX6</accession>
<evidence type="ECO:0000313" key="1">
    <source>
        <dbReference type="EMBL" id="MBB5031487.1"/>
    </source>
</evidence>
<protein>
    <submittedName>
        <fullName evidence="1">Uncharacterized protein</fullName>
    </submittedName>
</protein>
<dbReference type="RefSeq" id="WP_184338405.1">
    <property type="nucleotide sequence ID" value="NZ_JACHIG010000001.1"/>
</dbReference>
<dbReference type="EMBL" id="JACHIG010000001">
    <property type="protein sequence ID" value="MBB5031487.1"/>
    <property type="molecule type" value="Genomic_DNA"/>
</dbReference>
<dbReference type="Gene3D" id="3.80.10.10">
    <property type="entry name" value="Ribonuclease Inhibitor"/>
    <property type="match status" value="1"/>
</dbReference>